<evidence type="ECO:0000313" key="10">
    <source>
        <dbReference type="EMBL" id="HIX82546.1"/>
    </source>
</evidence>
<evidence type="ECO:0000256" key="6">
    <source>
        <dbReference type="ARBA" id="ARBA00023304"/>
    </source>
</evidence>
<dbReference type="InterPro" id="IPR019455">
    <property type="entry name" value="Acetolactate_synth_ssu_C"/>
</dbReference>
<comment type="caution">
    <text evidence="10">The sequence shown here is derived from an EMBL/GenBank/DDBJ whole genome shotgun (WGS) entry which is preliminary data.</text>
</comment>
<dbReference type="GO" id="GO:0005829">
    <property type="term" value="C:cytosol"/>
    <property type="evidence" value="ECO:0007669"/>
    <property type="project" value="TreeGrafter"/>
</dbReference>
<dbReference type="FunFam" id="3.30.70.260:FF:000001">
    <property type="entry name" value="Acetolactate synthase, small subunit"/>
    <property type="match status" value="1"/>
</dbReference>
<comment type="similarity">
    <text evidence="3 8">Belongs to the acetolactate synthase small subunit family.</text>
</comment>
<dbReference type="InterPro" id="IPR027271">
    <property type="entry name" value="Acetolactate_synth/TF_NikR_C"/>
</dbReference>
<dbReference type="FunFam" id="3.30.70.1150:FF:000001">
    <property type="entry name" value="Acetolactate synthase small subunit"/>
    <property type="match status" value="1"/>
</dbReference>
<dbReference type="GO" id="GO:0009097">
    <property type="term" value="P:isoleucine biosynthetic process"/>
    <property type="evidence" value="ECO:0007669"/>
    <property type="project" value="UniProtKB-UniRule"/>
</dbReference>
<dbReference type="Gene3D" id="3.30.70.1150">
    <property type="entry name" value="ACT-like. Chain A, domain 2"/>
    <property type="match status" value="1"/>
</dbReference>
<proteinExistence type="inferred from homology"/>
<comment type="subunit">
    <text evidence="4 8">Dimer of large and small chains.</text>
</comment>
<dbReference type="Gene3D" id="3.30.70.260">
    <property type="match status" value="1"/>
</dbReference>
<keyword evidence="6 8" id="KW-0100">Branched-chain amino acid biosynthesis</keyword>
<dbReference type="InterPro" id="IPR004789">
    <property type="entry name" value="Acetalactate_synth_ssu"/>
</dbReference>
<evidence type="ECO:0000256" key="7">
    <source>
        <dbReference type="ARBA" id="ARBA00048670"/>
    </source>
</evidence>
<dbReference type="SUPFAM" id="SSF55021">
    <property type="entry name" value="ACT-like"/>
    <property type="match status" value="2"/>
</dbReference>
<evidence type="ECO:0000259" key="9">
    <source>
        <dbReference type="PROSITE" id="PS51671"/>
    </source>
</evidence>
<dbReference type="CDD" id="cd04878">
    <property type="entry name" value="ACT_AHAS"/>
    <property type="match status" value="1"/>
</dbReference>
<dbReference type="PANTHER" id="PTHR30239">
    <property type="entry name" value="ACETOLACTATE SYNTHASE SMALL SUBUNIT"/>
    <property type="match status" value="1"/>
</dbReference>
<gene>
    <name evidence="10" type="primary">ilvN</name>
    <name evidence="10" type="ORF">H9980_11350</name>
</gene>
<evidence type="ECO:0000256" key="5">
    <source>
        <dbReference type="ARBA" id="ARBA00022605"/>
    </source>
</evidence>
<dbReference type="NCBIfam" id="TIGR00119">
    <property type="entry name" value="acolac_sm"/>
    <property type="match status" value="1"/>
</dbReference>
<dbReference type="NCBIfam" id="NF008864">
    <property type="entry name" value="PRK11895.1"/>
    <property type="match status" value="1"/>
</dbReference>
<dbReference type="GO" id="GO:1990610">
    <property type="term" value="F:acetolactate synthase regulator activity"/>
    <property type="evidence" value="ECO:0007669"/>
    <property type="project" value="UniProtKB-UniRule"/>
</dbReference>
<comment type="pathway">
    <text evidence="1 8">Amino-acid biosynthesis; L-isoleucine biosynthesis; L-isoleucine from 2-oxobutanoate: step 1/4.</text>
</comment>
<sequence length="169" mass="18569">MNRLVLSLLVENNPGVLSRVAGLFSRRGYSIQSLSVGETNQPNISRMTIVACGDDLILNQIEKQLSKLVEVIDIFPLKPEESVYRELVLIKVEANEQQRSSLVSIADIFRARIIDVAPTSLVIEATGNQSKIDGLLAMLEGFNVVEIVRTGLSGIKRGLGEIDIKSHKN</sequence>
<dbReference type="EMBL" id="DXET01000253">
    <property type="protein sequence ID" value="HIX82546.1"/>
    <property type="molecule type" value="Genomic_DNA"/>
</dbReference>
<feature type="domain" description="ACT" evidence="9">
    <location>
        <begin position="5"/>
        <end position="79"/>
    </location>
</feature>
<dbReference type="Pfam" id="PF10369">
    <property type="entry name" value="ALS_ss_C"/>
    <property type="match status" value="1"/>
</dbReference>
<evidence type="ECO:0000256" key="2">
    <source>
        <dbReference type="ARBA" id="ARBA00005025"/>
    </source>
</evidence>
<evidence type="ECO:0000256" key="4">
    <source>
        <dbReference type="ARBA" id="ARBA00011744"/>
    </source>
</evidence>
<comment type="catalytic activity">
    <reaction evidence="7 8">
        <text>2 pyruvate + H(+) = (2S)-2-acetolactate + CO2</text>
        <dbReference type="Rhea" id="RHEA:25249"/>
        <dbReference type="ChEBI" id="CHEBI:15361"/>
        <dbReference type="ChEBI" id="CHEBI:15378"/>
        <dbReference type="ChEBI" id="CHEBI:16526"/>
        <dbReference type="ChEBI" id="CHEBI:58476"/>
        <dbReference type="EC" id="2.2.1.6"/>
    </reaction>
</comment>
<accession>A0A9D1XNP4</accession>
<evidence type="ECO:0000313" key="11">
    <source>
        <dbReference type="Proteomes" id="UP000886724"/>
    </source>
</evidence>
<protein>
    <recommendedName>
        <fullName evidence="8">Acetolactate synthase small subunit</fullName>
        <shortName evidence="8">AHAS</shortName>
        <shortName evidence="8">ALS</shortName>
        <ecNumber evidence="8">2.2.1.6</ecNumber>
    </recommendedName>
    <alternativeName>
        <fullName evidence="8">Acetohydroxy-acid synthase small subunit</fullName>
    </alternativeName>
</protein>
<dbReference type="Pfam" id="PF22629">
    <property type="entry name" value="ACT_AHAS_ss"/>
    <property type="match status" value="1"/>
</dbReference>
<comment type="function">
    <text evidence="8">Catalyzes the conversion of 2 pyruvate molecules into acetolactate in the first common step of the biosynthetic pathway of the branched-amino acids such as leucine, isoleucine, and valine.</text>
</comment>
<dbReference type="EC" id="2.2.1.6" evidence="8"/>
<reference evidence="10" key="2">
    <citation type="submission" date="2021-04" db="EMBL/GenBank/DDBJ databases">
        <authorList>
            <person name="Gilroy R."/>
        </authorList>
    </citation>
    <scope>NUCLEOTIDE SEQUENCE</scope>
    <source>
        <strain evidence="10">ChiGjej1B1-14440</strain>
    </source>
</reference>
<name>A0A9D1XNP4_9FIRM</name>
<reference evidence="10" key="1">
    <citation type="journal article" date="2021" name="PeerJ">
        <title>Extensive microbial diversity within the chicken gut microbiome revealed by metagenomics and culture.</title>
        <authorList>
            <person name="Gilroy R."/>
            <person name="Ravi A."/>
            <person name="Getino M."/>
            <person name="Pursley I."/>
            <person name="Horton D.L."/>
            <person name="Alikhan N.F."/>
            <person name="Baker D."/>
            <person name="Gharbi K."/>
            <person name="Hall N."/>
            <person name="Watson M."/>
            <person name="Adriaenssens E.M."/>
            <person name="Foster-Nyarko E."/>
            <person name="Jarju S."/>
            <person name="Secka A."/>
            <person name="Antonio M."/>
            <person name="Oren A."/>
            <person name="Chaudhuri R.R."/>
            <person name="La Ragione R."/>
            <person name="Hildebrand F."/>
            <person name="Pallen M.J."/>
        </authorList>
    </citation>
    <scope>NUCLEOTIDE SEQUENCE</scope>
    <source>
        <strain evidence="10">ChiGjej1B1-14440</strain>
    </source>
</reference>
<dbReference type="InterPro" id="IPR002912">
    <property type="entry name" value="ACT_dom"/>
</dbReference>
<dbReference type="PANTHER" id="PTHR30239:SF0">
    <property type="entry name" value="ACETOLACTATE SYNTHASE SMALL SUBUNIT 1, CHLOROPLASTIC"/>
    <property type="match status" value="1"/>
</dbReference>
<dbReference type="GO" id="GO:0003984">
    <property type="term" value="F:acetolactate synthase activity"/>
    <property type="evidence" value="ECO:0007669"/>
    <property type="project" value="UniProtKB-UniRule"/>
</dbReference>
<dbReference type="PROSITE" id="PS51671">
    <property type="entry name" value="ACT"/>
    <property type="match status" value="1"/>
</dbReference>
<evidence type="ECO:0000256" key="3">
    <source>
        <dbReference type="ARBA" id="ARBA00006341"/>
    </source>
</evidence>
<evidence type="ECO:0000256" key="1">
    <source>
        <dbReference type="ARBA" id="ARBA00004974"/>
    </source>
</evidence>
<keyword evidence="8 10" id="KW-0808">Transferase</keyword>
<dbReference type="InterPro" id="IPR054480">
    <property type="entry name" value="AHAS_small-like_ACT"/>
</dbReference>
<organism evidence="10 11">
    <name type="scientific">Candidatus Erysipelatoclostridium merdavium</name>
    <dbReference type="NCBI Taxonomy" id="2838566"/>
    <lineage>
        <taxon>Bacteria</taxon>
        <taxon>Bacillati</taxon>
        <taxon>Bacillota</taxon>
        <taxon>Erysipelotrichia</taxon>
        <taxon>Erysipelotrichales</taxon>
        <taxon>Erysipelotrichales incertae sedis</taxon>
    </lineage>
</organism>
<evidence type="ECO:0000256" key="8">
    <source>
        <dbReference type="RuleBase" id="RU368092"/>
    </source>
</evidence>
<dbReference type="Proteomes" id="UP000886724">
    <property type="component" value="Unassembled WGS sequence"/>
</dbReference>
<dbReference type="InterPro" id="IPR039557">
    <property type="entry name" value="AHAS_ACT"/>
</dbReference>
<dbReference type="InterPro" id="IPR045865">
    <property type="entry name" value="ACT-like_dom_sf"/>
</dbReference>
<comment type="pathway">
    <text evidence="2 8">Amino-acid biosynthesis; L-valine biosynthesis; L-valine from pyruvate: step 1/4.</text>
</comment>
<dbReference type="AlphaFoldDB" id="A0A9D1XNP4"/>
<dbReference type="GO" id="GO:0009099">
    <property type="term" value="P:L-valine biosynthetic process"/>
    <property type="evidence" value="ECO:0007669"/>
    <property type="project" value="UniProtKB-UniRule"/>
</dbReference>
<keyword evidence="5 8" id="KW-0028">Amino-acid biosynthesis</keyword>